<evidence type="ECO:0000313" key="2">
    <source>
        <dbReference type="EMBL" id="GBN09474.1"/>
    </source>
</evidence>
<accession>A0A4Y2L4J1</accession>
<sequence>MPVVIIPCETDRRSPSRIPEKAALTRTQVRQMFSPLCQTMTILCRVSSDTLPEGSSKHREQVPCLTGQMITPDYGIQSIRTSYSTSLIRPTDISLPSASQDLDTRGTESLSLHTR</sequence>
<keyword evidence="3" id="KW-1185">Reference proteome</keyword>
<comment type="caution">
    <text evidence="2">The sequence shown here is derived from an EMBL/GenBank/DDBJ whole genome shotgun (WGS) entry which is preliminary data.</text>
</comment>
<dbReference type="EMBL" id="BGPR01005360">
    <property type="protein sequence ID" value="GBN09474.1"/>
    <property type="molecule type" value="Genomic_DNA"/>
</dbReference>
<protein>
    <submittedName>
        <fullName evidence="2">Uncharacterized protein</fullName>
    </submittedName>
</protein>
<evidence type="ECO:0000313" key="3">
    <source>
        <dbReference type="Proteomes" id="UP000499080"/>
    </source>
</evidence>
<name>A0A4Y2L4J1_ARAVE</name>
<dbReference type="AlphaFoldDB" id="A0A4Y2L4J1"/>
<feature type="region of interest" description="Disordered" evidence="1">
    <location>
        <begin position="93"/>
        <end position="115"/>
    </location>
</feature>
<proteinExistence type="predicted"/>
<gene>
    <name evidence="2" type="ORF">AVEN_269290_1</name>
</gene>
<reference evidence="2 3" key="1">
    <citation type="journal article" date="2019" name="Sci. Rep.">
        <title>Orb-weaving spider Araneus ventricosus genome elucidates the spidroin gene catalogue.</title>
        <authorList>
            <person name="Kono N."/>
            <person name="Nakamura H."/>
            <person name="Ohtoshi R."/>
            <person name="Moran D.A.P."/>
            <person name="Shinohara A."/>
            <person name="Yoshida Y."/>
            <person name="Fujiwara M."/>
            <person name="Mori M."/>
            <person name="Tomita M."/>
            <person name="Arakawa K."/>
        </authorList>
    </citation>
    <scope>NUCLEOTIDE SEQUENCE [LARGE SCALE GENOMIC DNA]</scope>
</reference>
<organism evidence="2 3">
    <name type="scientific">Araneus ventricosus</name>
    <name type="common">Orbweaver spider</name>
    <name type="synonym">Epeira ventricosa</name>
    <dbReference type="NCBI Taxonomy" id="182803"/>
    <lineage>
        <taxon>Eukaryota</taxon>
        <taxon>Metazoa</taxon>
        <taxon>Ecdysozoa</taxon>
        <taxon>Arthropoda</taxon>
        <taxon>Chelicerata</taxon>
        <taxon>Arachnida</taxon>
        <taxon>Araneae</taxon>
        <taxon>Araneomorphae</taxon>
        <taxon>Entelegynae</taxon>
        <taxon>Araneoidea</taxon>
        <taxon>Araneidae</taxon>
        <taxon>Araneus</taxon>
    </lineage>
</organism>
<evidence type="ECO:0000256" key="1">
    <source>
        <dbReference type="SAM" id="MobiDB-lite"/>
    </source>
</evidence>
<dbReference type="Proteomes" id="UP000499080">
    <property type="component" value="Unassembled WGS sequence"/>
</dbReference>